<dbReference type="Proteomes" id="UP001527925">
    <property type="component" value="Unassembled WGS sequence"/>
</dbReference>
<name>A0ABR4N6C2_9FUNG</name>
<keyword evidence="2" id="KW-0645">Protease</keyword>
<accession>A0ABR4N6C2</accession>
<dbReference type="Pfam" id="PF04253">
    <property type="entry name" value="TFR_dimer"/>
    <property type="match status" value="1"/>
</dbReference>
<evidence type="ECO:0000313" key="2">
    <source>
        <dbReference type="EMBL" id="KAL2915070.1"/>
    </source>
</evidence>
<evidence type="ECO:0000259" key="1">
    <source>
        <dbReference type="Pfam" id="PF04253"/>
    </source>
</evidence>
<keyword evidence="2" id="KW-0378">Hydrolase</keyword>
<feature type="domain" description="Transferrin receptor-like dimerisation" evidence="1">
    <location>
        <begin position="2"/>
        <end position="59"/>
    </location>
</feature>
<reference evidence="2 3" key="1">
    <citation type="submission" date="2023-09" db="EMBL/GenBank/DDBJ databases">
        <title>Pangenome analysis of Batrachochytrium dendrobatidis and related Chytrids.</title>
        <authorList>
            <person name="Yacoub M.N."/>
            <person name="Stajich J.E."/>
            <person name="James T.Y."/>
        </authorList>
    </citation>
    <scope>NUCLEOTIDE SEQUENCE [LARGE SCALE GENOMIC DNA]</scope>
    <source>
        <strain evidence="2 3">JEL0888</strain>
    </source>
</reference>
<dbReference type="InterPro" id="IPR007365">
    <property type="entry name" value="TFR-like_dimer_dom"/>
</dbReference>
<dbReference type="EMBL" id="JADGIZ020000027">
    <property type="protein sequence ID" value="KAL2915070.1"/>
    <property type="molecule type" value="Genomic_DNA"/>
</dbReference>
<organism evidence="2 3">
    <name type="scientific">Polyrhizophydium stewartii</name>
    <dbReference type="NCBI Taxonomy" id="2732419"/>
    <lineage>
        <taxon>Eukaryota</taxon>
        <taxon>Fungi</taxon>
        <taxon>Fungi incertae sedis</taxon>
        <taxon>Chytridiomycota</taxon>
        <taxon>Chytridiomycota incertae sedis</taxon>
        <taxon>Chytridiomycetes</taxon>
        <taxon>Rhizophydiales</taxon>
        <taxon>Rhizophydiales incertae sedis</taxon>
        <taxon>Polyrhizophydium</taxon>
    </lineage>
</organism>
<dbReference type="Gene3D" id="1.20.930.40">
    <property type="entry name" value="Transferrin receptor-like, dimerisation domain"/>
    <property type="match status" value="1"/>
</dbReference>
<proteinExistence type="predicted"/>
<sequence>MAGIPGRECYRYTVCAPGERSAHSAEMLPAIHESIRRGDSAGTDKIIASVAATLRHAAGIPAA</sequence>
<comment type="caution">
    <text evidence="2">The sequence shown here is derived from an EMBL/GenBank/DDBJ whole genome shotgun (WGS) entry which is preliminary data.</text>
</comment>
<keyword evidence="3" id="KW-1185">Reference proteome</keyword>
<evidence type="ECO:0000313" key="3">
    <source>
        <dbReference type="Proteomes" id="UP001527925"/>
    </source>
</evidence>
<gene>
    <name evidence="2" type="primary">VPS70_6</name>
    <name evidence="2" type="ORF">HK105_205394</name>
</gene>
<dbReference type="GO" id="GO:0004181">
    <property type="term" value="F:metallocarboxypeptidase activity"/>
    <property type="evidence" value="ECO:0007669"/>
    <property type="project" value="UniProtKB-EC"/>
</dbReference>
<keyword evidence="2" id="KW-0121">Carboxypeptidase</keyword>
<dbReference type="InterPro" id="IPR036757">
    <property type="entry name" value="TFR-like_dimer_dom_sf"/>
</dbReference>
<dbReference type="SUPFAM" id="SSF47672">
    <property type="entry name" value="Transferrin receptor-like dimerisation domain"/>
    <property type="match status" value="1"/>
</dbReference>
<dbReference type="EC" id="3.4.17.21" evidence="2"/>
<protein>
    <submittedName>
        <fullName evidence="2">Vacuolar protein sorting-associated protein 70</fullName>
        <ecNumber evidence="2">3.4.17.21</ecNumber>
    </submittedName>
</protein>